<evidence type="ECO:0000313" key="5">
    <source>
        <dbReference type="EMBL" id="TFK28922.1"/>
    </source>
</evidence>
<dbReference type="PANTHER" id="PTHR46509:SF1">
    <property type="entry name" value="PHOSPHOADENOSINE PHOSPHOSULFATE REDUCTASE"/>
    <property type="match status" value="1"/>
</dbReference>
<protein>
    <submittedName>
        <fullName evidence="5">Phosphoadenylyl-sulfate reductase</fullName>
    </submittedName>
</protein>
<dbReference type="GO" id="GO:0005737">
    <property type="term" value="C:cytoplasm"/>
    <property type="evidence" value="ECO:0007669"/>
    <property type="project" value="TreeGrafter"/>
</dbReference>
<evidence type="ECO:0000256" key="2">
    <source>
        <dbReference type="ARBA" id="ARBA00023002"/>
    </source>
</evidence>
<dbReference type="Pfam" id="PF01507">
    <property type="entry name" value="PAPS_reduct"/>
    <property type="match status" value="1"/>
</dbReference>
<evidence type="ECO:0000313" key="6">
    <source>
        <dbReference type="Proteomes" id="UP000307440"/>
    </source>
</evidence>
<dbReference type="Gene3D" id="3.40.50.620">
    <property type="entry name" value="HUPs"/>
    <property type="match status" value="1"/>
</dbReference>
<dbReference type="NCBIfam" id="TIGR00434">
    <property type="entry name" value="cysH"/>
    <property type="match status" value="1"/>
</dbReference>
<dbReference type="InterPro" id="IPR014729">
    <property type="entry name" value="Rossmann-like_a/b/a_fold"/>
</dbReference>
<gene>
    <name evidence="5" type="ORF">FA15DRAFT_664561</name>
</gene>
<sequence>MTAPDTVITTFPKPLPLPLPQNLLASINEHLSHLTPQEILQWGLEYLPNLYQTTAFGLTGLVAIDMISKFTDDPPPLIFLDTLYHFPETYELVEEVKERYGYVNRTHEDEKTGKRIYVYRPENCDTAEDFENLHGQGFWNADEDAYDFVVKVEPARRAYQDLNVQSVITGRRASQGADRANLPALEVDSTGLLKLNPLFAWPFNIVQWYVDHNKVPRNKLLSQGYKSIGDWHSTQKVAGGEGERAGRWKGREKTECGLHQDYWALRAKVATPVEQPQTVALSA</sequence>
<dbReference type="InterPro" id="IPR004511">
    <property type="entry name" value="PAPS/APS_Rdtase"/>
</dbReference>
<dbReference type="CDD" id="cd23945">
    <property type="entry name" value="PAPS_reductase"/>
    <property type="match status" value="1"/>
</dbReference>
<dbReference type="SUPFAM" id="SSF52402">
    <property type="entry name" value="Adenine nucleotide alpha hydrolases-like"/>
    <property type="match status" value="1"/>
</dbReference>
<comment type="pathway">
    <text evidence="3">Sulfur metabolism; hydrogen sulfide biosynthesis; sulfite from sulfate.</text>
</comment>
<dbReference type="NCBIfam" id="TIGR02057">
    <property type="entry name" value="PAPS_reductase"/>
    <property type="match status" value="1"/>
</dbReference>
<comment type="similarity">
    <text evidence="1">Belongs to the PAPS reductase family. CysH subfamily.</text>
</comment>
<dbReference type="AlphaFoldDB" id="A0A5C3L8F4"/>
<dbReference type="PANTHER" id="PTHR46509">
    <property type="entry name" value="PHOSPHOADENOSINE PHOSPHOSULFATE REDUCTASE"/>
    <property type="match status" value="1"/>
</dbReference>
<dbReference type="PIRSF" id="PIRSF000857">
    <property type="entry name" value="PAPS_reductase"/>
    <property type="match status" value="1"/>
</dbReference>
<reference evidence="5 6" key="1">
    <citation type="journal article" date="2019" name="Nat. Ecol. Evol.">
        <title>Megaphylogeny resolves global patterns of mushroom evolution.</title>
        <authorList>
            <person name="Varga T."/>
            <person name="Krizsan K."/>
            <person name="Foldi C."/>
            <person name="Dima B."/>
            <person name="Sanchez-Garcia M."/>
            <person name="Sanchez-Ramirez S."/>
            <person name="Szollosi G.J."/>
            <person name="Szarkandi J.G."/>
            <person name="Papp V."/>
            <person name="Albert L."/>
            <person name="Andreopoulos W."/>
            <person name="Angelini C."/>
            <person name="Antonin V."/>
            <person name="Barry K.W."/>
            <person name="Bougher N.L."/>
            <person name="Buchanan P."/>
            <person name="Buyck B."/>
            <person name="Bense V."/>
            <person name="Catcheside P."/>
            <person name="Chovatia M."/>
            <person name="Cooper J."/>
            <person name="Damon W."/>
            <person name="Desjardin D."/>
            <person name="Finy P."/>
            <person name="Geml J."/>
            <person name="Haridas S."/>
            <person name="Hughes K."/>
            <person name="Justo A."/>
            <person name="Karasinski D."/>
            <person name="Kautmanova I."/>
            <person name="Kiss B."/>
            <person name="Kocsube S."/>
            <person name="Kotiranta H."/>
            <person name="LaButti K.M."/>
            <person name="Lechner B.E."/>
            <person name="Liimatainen K."/>
            <person name="Lipzen A."/>
            <person name="Lukacs Z."/>
            <person name="Mihaltcheva S."/>
            <person name="Morgado L.N."/>
            <person name="Niskanen T."/>
            <person name="Noordeloos M.E."/>
            <person name="Ohm R.A."/>
            <person name="Ortiz-Santana B."/>
            <person name="Ovrebo C."/>
            <person name="Racz N."/>
            <person name="Riley R."/>
            <person name="Savchenko A."/>
            <person name="Shiryaev A."/>
            <person name="Soop K."/>
            <person name="Spirin V."/>
            <person name="Szebenyi C."/>
            <person name="Tomsovsky M."/>
            <person name="Tulloss R.E."/>
            <person name="Uehling J."/>
            <person name="Grigoriev I.V."/>
            <person name="Vagvolgyi C."/>
            <person name="Papp T."/>
            <person name="Martin F.M."/>
            <person name="Miettinen O."/>
            <person name="Hibbett D.S."/>
            <person name="Nagy L.G."/>
        </authorList>
    </citation>
    <scope>NUCLEOTIDE SEQUENCE [LARGE SCALE GENOMIC DNA]</scope>
    <source>
        <strain evidence="5 6">CBS 121175</strain>
    </source>
</reference>
<organism evidence="5 6">
    <name type="scientific">Coprinopsis marcescibilis</name>
    <name type="common">Agaric fungus</name>
    <name type="synonym">Psathyrella marcescibilis</name>
    <dbReference type="NCBI Taxonomy" id="230819"/>
    <lineage>
        <taxon>Eukaryota</taxon>
        <taxon>Fungi</taxon>
        <taxon>Dikarya</taxon>
        <taxon>Basidiomycota</taxon>
        <taxon>Agaricomycotina</taxon>
        <taxon>Agaricomycetes</taxon>
        <taxon>Agaricomycetidae</taxon>
        <taxon>Agaricales</taxon>
        <taxon>Agaricineae</taxon>
        <taxon>Psathyrellaceae</taxon>
        <taxon>Coprinopsis</taxon>
    </lineage>
</organism>
<accession>A0A5C3L8F4</accession>
<dbReference type="OrthoDB" id="7869097at2759"/>
<dbReference type="HAMAP" id="MF_00063">
    <property type="entry name" value="CysH"/>
    <property type="match status" value="1"/>
</dbReference>
<evidence type="ECO:0000256" key="3">
    <source>
        <dbReference type="ARBA" id="ARBA00024327"/>
    </source>
</evidence>
<dbReference type="InterPro" id="IPR002500">
    <property type="entry name" value="PAPS_reduct_dom"/>
</dbReference>
<name>A0A5C3L8F4_COPMA</name>
<feature type="domain" description="Phosphoadenosine phosphosulphate reductase" evidence="4">
    <location>
        <begin position="50"/>
        <end position="236"/>
    </location>
</feature>
<dbReference type="InterPro" id="IPR011800">
    <property type="entry name" value="PAPS_reductase_CysH"/>
</dbReference>
<proteinExistence type="inferred from homology"/>
<dbReference type="GO" id="GO:0019379">
    <property type="term" value="P:sulfate assimilation, phosphoadenylyl sulfate reduction by phosphoadenylyl-sulfate reductase (thioredoxin)"/>
    <property type="evidence" value="ECO:0007669"/>
    <property type="project" value="InterPro"/>
</dbReference>
<dbReference type="NCBIfam" id="NF002537">
    <property type="entry name" value="PRK02090.1"/>
    <property type="match status" value="1"/>
</dbReference>
<keyword evidence="2" id="KW-0560">Oxidoreductase</keyword>
<dbReference type="Proteomes" id="UP000307440">
    <property type="component" value="Unassembled WGS sequence"/>
</dbReference>
<keyword evidence="6" id="KW-1185">Reference proteome</keyword>
<dbReference type="GO" id="GO:0004604">
    <property type="term" value="F:phosphoadenylyl-sulfate reductase (thioredoxin) activity"/>
    <property type="evidence" value="ECO:0007669"/>
    <property type="project" value="InterPro"/>
</dbReference>
<dbReference type="STRING" id="230819.A0A5C3L8F4"/>
<evidence type="ECO:0000256" key="1">
    <source>
        <dbReference type="ARBA" id="ARBA00009732"/>
    </source>
</evidence>
<evidence type="ECO:0000259" key="4">
    <source>
        <dbReference type="Pfam" id="PF01507"/>
    </source>
</evidence>
<dbReference type="EMBL" id="ML210152">
    <property type="protein sequence ID" value="TFK28922.1"/>
    <property type="molecule type" value="Genomic_DNA"/>
</dbReference>